<sequence length="520" mass="57799">MATAATATAAAAVSRTFSFFWNNAIQHPPEPQVRDGEVTVFLQPRRFARFAGVFTLVPLLPKRPPTKQLPTEVWRRILSILIDEGEEDDGPIISKAWLGRPTAGGNSLATSEERSHNATFKWNLALVSKEFKDIALPILYAHCHIASLNSLRLFVTHLSTSDQKWDSIRRIPYSSPGRWVQSLDVSRLTTSTHQERFTADDLLTRVFPLLPFLSRLELSLTLQLSRRAMHVLGTREGAASLRSLKGVKYDSYAAAPQEPSGHRQRTFVPNDPLTELIRNCPSLEELEVVGLGLDDLDVMIAEDNIMARNELLNSHSPTSLHLPNLRSLTLLSTPTSDLLLRLIHAQLPSLTNLIITPYGDIPSPLSLITPFLAAHGSKLRTLVLFTPKSWPTVIYPPPSDLLLLAPNLLALSLEKVRLSLNPPPPPPLTAKGTPVPGTGHPLKELWIALPTVDLREAVVTLLPVLPNLRRVRARETRWAKKGMSARALEAGYQGEMRSWRRVLARFKVRMLDADGRESGL</sequence>
<dbReference type="SUPFAM" id="SSF52047">
    <property type="entry name" value="RNI-like"/>
    <property type="match status" value="1"/>
</dbReference>
<protein>
    <submittedName>
        <fullName evidence="1">Uncharacterized protein</fullName>
    </submittedName>
</protein>
<keyword evidence="2" id="KW-1185">Reference proteome</keyword>
<evidence type="ECO:0000313" key="2">
    <source>
        <dbReference type="Proteomes" id="UP000053477"/>
    </source>
</evidence>
<accession>A0A0H2RJ95</accession>
<dbReference type="Gene3D" id="3.80.10.10">
    <property type="entry name" value="Ribonuclease Inhibitor"/>
    <property type="match status" value="1"/>
</dbReference>
<organism evidence="1 2">
    <name type="scientific">Schizopora paradoxa</name>
    <dbReference type="NCBI Taxonomy" id="27342"/>
    <lineage>
        <taxon>Eukaryota</taxon>
        <taxon>Fungi</taxon>
        <taxon>Dikarya</taxon>
        <taxon>Basidiomycota</taxon>
        <taxon>Agaricomycotina</taxon>
        <taxon>Agaricomycetes</taxon>
        <taxon>Hymenochaetales</taxon>
        <taxon>Schizoporaceae</taxon>
        <taxon>Schizopora</taxon>
    </lineage>
</organism>
<gene>
    <name evidence="1" type="ORF">SCHPADRAFT_941557</name>
</gene>
<dbReference type="InterPro" id="IPR032675">
    <property type="entry name" value="LRR_dom_sf"/>
</dbReference>
<evidence type="ECO:0000313" key="1">
    <source>
        <dbReference type="EMBL" id="KLO12070.1"/>
    </source>
</evidence>
<name>A0A0H2RJ95_9AGAM</name>
<dbReference type="EMBL" id="KQ085986">
    <property type="protein sequence ID" value="KLO12070.1"/>
    <property type="molecule type" value="Genomic_DNA"/>
</dbReference>
<dbReference type="Proteomes" id="UP000053477">
    <property type="component" value="Unassembled WGS sequence"/>
</dbReference>
<dbReference type="InParanoid" id="A0A0H2RJ95"/>
<reference evidence="1 2" key="1">
    <citation type="submission" date="2015-04" db="EMBL/GenBank/DDBJ databases">
        <title>Complete genome sequence of Schizopora paradoxa KUC8140, a cosmopolitan wood degrader in East Asia.</title>
        <authorList>
            <consortium name="DOE Joint Genome Institute"/>
            <person name="Min B."/>
            <person name="Park H."/>
            <person name="Jang Y."/>
            <person name="Kim J.-J."/>
            <person name="Kim K.H."/>
            <person name="Pangilinan J."/>
            <person name="Lipzen A."/>
            <person name="Riley R."/>
            <person name="Grigoriev I.V."/>
            <person name="Spatafora J.W."/>
            <person name="Choi I.-G."/>
        </authorList>
    </citation>
    <scope>NUCLEOTIDE SEQUENCE [LARGE SCALE GENOMIC DNA]</scope>
    <source>
        <strain evidence="1 2">KUC8140</strain>
    </source>
</reference>
<proteinExistence type="predicted"/>
<dbReference type="AlphaFoldDB" id="A0A0H2RJ95"/>
<dbReference type="STRING" id="27342.A0A0H2RJ95"/>
<dbReference type="OrthoDB" id="2595178at2759"/>